<dbReference type="RefSeq" id="WP_189060875.1">
    <property type="nucleotide sequence ID" value="NZ_BMMK01000030.1"/>
</dbReference>
<proteinExistence type="predicted"/>
<comment type="caution">
    <text evidence="1">The sequence shown here is derived from an EMBL/GenBank/DDBJ whole genome shotgun (WGS) entry which is preliminary data.</text>
</comment>
<dbReference type="AlphaFoldDB" id="A0A8J3CIS1"/>
<dbReference type="EMBL" id="BMMK01000030">
    <property type="protein sequence ID" value="GGM73407.1"/>
    <property type="molecule type" value="Genomic_DNA"/>
</dbReference>
<reference evidence="1" key="2">
    <citation type="submission" date="2020-09" db="EMBL/GenBank/DDBJ databases">
        <authorList>
            <person name="Sun Q."/>
            <person name="Zhou Y."/>
        </authorList>
    </citation>
    <scope>NUCLEOTIDE SEQUENCE</scope>
    <source>
        <strain evidence="1">CGMCC 4.5737</strain>
    </source>
</reference>
<evidence type="ECO:0000313" key="2">
    <source>
        <dbReference type="Proteomes" id="UP000637578"/>
    </source>
</evidence>
<reference evidence="1" key="1">
    <citation type="journal article" date="2014" name="Int. J. Syst. Evol. Microbiol.">
        <title>Complete genome sequence of Corynebacterium casei LMG S-19264T (=DSM 44701T), isolated from a smear-ripened cheese.</title>
        <authorList>
            <consortium name="US DOE Joint Genome Institute (JGI-PGF)"/>
            <person name="Walter F."/>
            <person name="Albersmeier A."/>
            <person name="Kalinowski J."/>
            <person name="Ruckert C."/>
        </authorList>
    </citation>
    <scope>NUCLEOTIDE SEQUENCE</scope>
    <source>
        <strain evidence="1">CGMCC 4.5737</strain>
    </source>
</reference>
<organism evidence="1 2">
    <name type="scientific">Longimycelium tulufanense</name>
    <dbReference type="NCBI Taxonomy" id="907463"/>
    <lineage>
        <taxon>Bacteria</taxon>
        <taxon>Bacillati</taxon>
        <taxon>Actinomycetota</taxon>
        <taxon>Actinomycetes</taxon>
        <taxon>Pseudonocardiales</taxon>
        <taxon>Pseudonocardiaceae</taxon>
        <taxon>Longimycelium</taxon>
    </lineage>
</organism>
<gene>
    <name evidence="1" type="ORF">GCM10012275_50050</name>
</gene>
<dbReference type="InterPro" id="IPR006764">
    <property type="entry name" value="SAM_dep_MeTrfase_SAV2177_type"/>
</dbReference>
<sequence>MTENLSWIPRGINTELPSVARVYDFFLGGGHNFESDRRLAEVIQVKMPDVRDTVRVNRAFLRRAVNFLVEQGIRQFLDIGSGIPTVGNVHEIAQQAEPECRVVYVDMEPVAVAHGQLLLEDNDRAIAIQGDLRDPEGILEHAEVRGLLDFDRPIGLLNLLVWHFVTDEEDPAGLLARYRDAFVPGSYLAMSHATYDQDDDRLRGATEETAKGSQEQAWPRPYKEVVALFDGWELVEPGVVGCAAWHPQGPGDFSDSALSNVRVYAGVARKP</sequence>
<dbReference type="Pfam" id="PF04672">
    <property type="entry name" value="Methyltransf_19"/>
    <property type="match status" value="1"/>
</dbReference>
<keyword evidence="2" id="KW-1185">Reference proteome</keyword>
<evidence type="ECO:0000313" key="1">
    <source>
        <dbReference type="EMBL" id="GGM73407.1"/>
    </source>
</evidence>
<dbReference type="Proteomes" id="UP000637578">
    <property type="component" value="Unassembled WGS sequence"/>
</dbReference>
<accession>A0A8J3CIS1</accession>
<dbReference type="PIRSF" id="PIRSF017393">
    <property type="entry name" value="MTase_SAV2177"/>
    <property type="match status" value="1"/>
</dbReference>
<dbReference type="Gene3D" id="3.40.50.150">
    <property type="entry name" value="Vaccinia Virus protein VP39"/>
    <property type="match status" value="1"/>
</dbReference>
<protein>
    <recommendedName>
        <fullName evidence="3">S-adenosyl methyltransferase</fullName>
    </recommendedName>
</protein>
<dbReference type="InterPro" id="IPR029063">
    <property type="entry name" value="SAM-dependent_MTases_sf"/>
</dbReference>
<name>A0A8J3CIS1_9PSEU</name>
<evidence type="ECO:0008006" key="3">
    <source>
        <dbReference type="Google" id="ProtNLM"/>
    </source>
</evidence>
<dbReference type="SUPFAM" id="SSF53335">
    <property type="entry name" value="S-adenosyl-L-methionine-dependent methyltransferases"/>
    <property type="match status" value="1"/>
</dbReference>